<dbReference type="KEGG" id="ssl:SS1G_11458"/>
<name>A7F1I8_SCLS1</name>
<accession>A7F1I8</accession>
<gene>
    <name evidence="1" type="ORF">SS1G_11458</name>
</gene>
<sequence length="172" mass="19927">MYKKHIEKGFPTSLIPLGFSHLKSNFHYSRHVARQTRYFIIVFVHRIRDRAYMIISSQENAAENSVIHAIAKIEFLKLLTYPIPLSFAQPTYPTFRSFRITVICRYSLLPLYPPRLREIDLSLEIDPTFGSYSVPLSVIAAANDGFKADNVDRRTDHNALESPSRTWSCFRC</sequence>
<evidence type="ECO:0000313" key="1">
    <source>
        <dbReference type="EMBL" id="EDN95580.1"/>
    </source>
</evidence>
<protein>
    <submittedName>
        <fullName evidence="1">Uncharacterized protein</fullName>
    </submittedName>
</protein>
<reference evidence="2" key="1">
    <citation type="journal article" date="2011" name="PLoS Genet.">
        <title>Genomic analysis of the necrotrophic fungal pathogens Sclerotinia sclerotiorum and Botrytis cinerea.</title>
        <authorList>
            <person name="Amselem J."/>
            <person name="Cuomo C.A."/>
            <person name="van Kan J.A."/>
            <person name="Viaud M."/>
            <person name="Benito E.P."/>
            <person name="Couloux A."/>
            <person name="Coutinho P.M."/>
            <person name="de Vries R.P."/>
            <person name="Dyer P.S."/>
            <person name="Fillinger S."/>
            <person name="Fournier E."/>
            <person name="Gout L."/>
            <person name="Hahn M."/>
            <person name="Kohn L."/>
            <person name="Lapalu N."/>
            <person name="Plummer K.M."/>
            <person name="Pradier J.M."/>
            <person name="Quevillon E."/>
            <person name="Sharon A."/>
            <person name="Simon A."/>
            <person name="ten Have A."/>
            <person name="Tudzynski B."/>
            <person name="Tudzynski P."/>
            <person name="Wincker P."/>
            <person name="Andrew M."/>
            <person name="Anthouard V."/>
            <person name="Beever R.E."/>
            <person name="Beffa R."/>
            <person name="Benoit I."/>
            <person name="Bouzid O."/>
            <person name="Brault B."/>
            <person name="Chen Z."/>
            <person name="Choquer M."/>
            <person name="Collemare J."/>
            <person name="Cotton P."/>
            <person name="Danchin E.G."/>
            <person name="Da Silva C."/>
            <person name="Gautier A."/>
            <person name="Giraud C."/>
            <person name="Giraud T."/>
            <person name="Gonzalez C."/>
            <person name="Grossetete S."/>
            <person name="Guldener U."/>
            <person name="Henrissat B."/>
            <person name="Howlett B.J."/>
            <person name="Kodira C."/>
            <person name="Kretschmer M."/>
            <person name="Lappartient A."/>
            <person name="Leroch M."/>
            <person name="Levis C."/>
            <person name="Mauceli E."/>
            <person name="Neuveglise C."/>
            <person name="Oeser B."/>
            <person name="Pearson M."/>
            <person name="Poulain J."/>
            <person name="Poussereau N."/>
            <person name="Quesneville H."/>
            <person name="Rascle C."/>
            <person name="Schumacher J."/>
            <person name="Segurens B."/>
            <person name="Sexton A."/>
            <person name="Silva E."/>
            <person name="Sirven C."/>
            <person name="Soanes D.M."/>
            <person name="Talbot N.J."/>
            <person name="Templeton M."/>
            <person name="Yandava C."/>
            <person name="Yarden O."/>
            <person name="Zeng Q."/>
            <person name="Rollins J.A."/>
            <person name="Lebrun M.H."/>
            <person name="Dickman M."/>
        </authorList>
    </citation>
    <scope>NUCLEOTIDE SEQUENCE [LARGE SCALE GENOMIC DNA]</scope>
    <source>
        <strain evidence="2">ATCC 18683 / 1980 / Ss-1</strain>
    </source>
</reference>
<dbReference type="RefSeq" id="XP_001587466.1">
    <property type="nucleotide sequence ID" value="XM_001587416.1"/>
</dbReference>
<proteinExistence type="predicted"/>
<dbReference type="EMBL" id="CH476638">
    <property type="protein sequence ID" value="EDN95580.1"/>
    <property type="molecule type" value="Genomic_DNA"/>
</dbReference>
<evidence type="ECO:0000313" key="2">
    <source>
        <dbReference type="Proteomes" id="UP000001312"/>
    </source>
</evidence>
<dbReference type="InParanoid" id="A7F1I8"/>
<dbReference type="Proteomes" id="UP000001312">
    <property type="component" value="Unassembled WGS sequence"/>
</dbReference>
<keyword evidence="2" id="KW-1185">Reference proteome</keyword>
<dbReference type="AlphaFoldDB" id="A7F1I8"/>
<organism evidence="1 2">
    <name type="scientific">Sclerotinia sclerotiorum (strain ATCC 18683 / 1980 / Ss-1)</name>
    <name type="common">White mold</name>
    <name type="synonym">Whetzelinia sclerotiorum</name>
    <dbReference type="NCBI Taxonomy" id="665079"/>
    <lineage>
        <taxon>Eukaryota</taxon>
        <taxon>Fungi</taxon>
        <taxon>Dikarya</taxon>
        <taxon>Ascomycota</taxon>
        <taxon>Pezizomycotina</taxon>
        <taxon>Leotiomycetes</taxon>
        <taxon>Helotiales</taxon>
        <taxon>Sclerotiniaceae</taxon>
        <taxon>Sclerotinia</taxon>
    </lineage>
</organism>
<dbReference type="GeneID" id="5483749"/>